<dbReference type="RefSeq" id="WP_338238721.1">
    <property type="nucleotide sequence ID" value="NZ_BQKE01000003.1"/>
</dbReference>
<proteinExistence type="predicted"/>
<reference evidence="4 5" key="1">
    <citation type="submission" date="2021-12" db="EMBL/GenBank/DDBJ databases">
        <title>Genome sequencing of bacteria with rrn-lacking chromosome and rrn-plasmid.</title>
        <authorList>
            <person name="Anda M."/>
            <person name="Iwasaki W."/>
        </authorList>
    </citation>
    <scope>NUCLEOTIDE SEQUENCE [LARGE SCALE GENOMIC DNA]</scope>
    <source>
        <strain evidence="4 5">NBRC 15940</strain>
    </source>
</reference>
<dbReference type="SUPFAM" id="SSF51161">
    <property type="entry name" value="Trimeric LpxA-like enzymes"/>
    <property type="match status" value="1"/>
</dbReference>
<keyword evidence="5" id="KW-1185">Reference proteome</keyword>
<organism evidence="4 5">
    <name type="scientific">Persicobacter diffluens</name>
    <dbReference type="NCBI Taxonomy" id="981"/>
    <lineage>
        <taxon>Bacteria</taxon>
        <taxon>Pseudomonadati</taxon>
        <taxon>Bacteroidota</taxon>
        <taxon>Cytophagia</taxon>
        <taxon>Cytophagales</taxon>
        <taxon>Persicobacteraceae</taxon>
        <taxon>Persicobacter</taxon>
    </lineage>
</organism>
<dbReference type="GO" id="GO:0016779">
    <property type="term" value="F:nucleotidyltransferase activity"/>
    <property type="evidence" value="ECO:0007669"/>
    <property type="project" value="UniProtKB-ARBA"/>
</dbReference>
<evidence type="ECO:0000313" key="5">
    <source>
        <dbReference type="Proteomes" id="UP001310022"/>
    </source>
</evidence>
<evidence type="ECO:0000256" key="2">
    <source>
        <dbReference type="ARBA" id="ARBA00023315"/>
    </source>
</evidence>
<dbReference type="PANTHER" id="PTHR43584">
    <property type="entry name" value="NUCLEOTIDYL TRANSFERASE"/>
    <property type="match status" value="1"/>
</dbReference>
<comment type="caution">
    <text evidence="4">The sequence shown here is derived from an EMBL/GenBank/DDBJ whole genome shotgun (WGS) entry which is preliminary data.</text>
</comment>
<keyword evidence="1" id="KW-0808">Transferase</keyword>
<gene>
    <name evidence="4" type="ORF">PEDI_41210</name>
</gene>
<sequence length="218" mass="23789">MKSSQFFDLSHSILGKVLEDRSPFQVIADLPHLLPKLMERLPDHYQEIMPDVWVGRKVAIDPFARIIGPCIIGEGTEIRPGAFIRGNVVIGDHCVIGNAVEVKQAILFDGVQAPHYNYIGDGILGYKAHLGAGAIMSNFRSLPGDITIKMPDGSRYPTGLPKFSALVGDHVEVGCQVVLNPGTVIGKSSMVYPLQSVRGWLGSNLIFKSPEEIKKRTS</sequence>
<evidence type="ECO:0000313" key="4">
    <source>
        <dbReference type="EMBL" id="GJM63569.1"/>
    </source>
</evidence>
<dbReference type="InterPro" id="IPR050065">
    <property type="entry name" value="GlmU-like"/>
</dbReference>
<evidence type="ECO:0000256" key="1">
    <source>
        <dbReference type="ARBA" id="ARBA00022679"/>
    </source>
</evidence>
<dbReference type="InterPro" id="IPR011004">
    <property type="entry name" value="Trimer_LpxA-like_sf"/>
</dbReference>
<protein>
    <recommendedName>
        <fullName evidence="3">Mannose-1-phosphate guanyltransferase C-terminal domain-containing protein</fullName>
    </recommendedName>
</protein>
<dbReference type="Gene3D" id="2.160.10.10">
    <property type="entry name" value="Hexapeptide repeat proteins"/>
    <property type="match status" value="1"/>
</dbReference>
<dbReference type="Proteomes" id="UP001310022">
    <property type="component" value="Unassembled WGS sequence"/>
</dbReference>
<dbReference type="EMBL" id="BQKE01000003">
    <property type="protein sequence ID" value="GJM63569.1"/>
    <property type="molecule type" value="Genomic_DNA"/>
</dbReference>
<dbReference type="GO" id="GO:0016746">
    <property type="term" value="F:acyltransferase activity"/>
    <property type="evidence" value="ECO:0007669"/>
    <property type="project" value="UniProtKB-KW"/>
</dbReference>
<name>A0AAN4W0R3_9BACT</name>
<dbReference type="AlphaFoldDB" id="A0AAN4W0R3"/>
<dbReference type="Pfam" id="PF25087">
    <property type="entry name" value="GMPPB_C"/>
    <property type="match status" value="1"/>
</dbReference>
<dbReference type="PANTHER" id="PTHR43584:SF8">
    <property type="entry name" value="N-ACETYLMURAMATE ALPHA-1-PHOSPHATE URIDYLYLTRANSFERASE"/>
    <property type="match status" value="1"/>
</dbReference>
<keyword evidence="2" id="KW-0012">Acyltransferase</keyword>
<dbReference type="InterPro" id="IPR056729">
    <property type="entry name" value="GMPPB_C"/>
</dbReference>
<evidence type="ECO:0000259" key="3">
    <source>
        <dbReference type="Pfam" id="PF25087"/>
    </source>
</evidence>
<accession>A0AAN4W0R3</accession>
<feature type="domain" description="Mannose-1-phosphate guanyltransferase C-terminal" evidence="3">
    <location>
        <begin position="66"/>
        <end position="186"/>
    </location>
</feature>